<feature type="domain" description="Mechanosensitive ion channel transmembrane helices 2/3" evidence="11">
    <location>
        <begin position="215"/>
        <end position="256"/>
    </location>
</feature>
<feature type="transmembrane region" description="Helical" evidence="8">
    <location>
        <begin position="216"/>
        <end position="235"/>
    </location>
</feature>
<dbReference type="InterPro" id="IPR052702">
    <property type="entry name" value="MscS-like_channel"/>
</dbReference>
<feature type="region of interest" description="Disordered" evidence="7">
    <location>
        <begin position="433"/>
        <end position="473"/>
    </location>
</feature>
<proteinExistence type="inferred from homology"/>
<name>A0A4Y8RNV1_9HYPH</name>
<feature type="transmembrane region" description="Helical" evidence="8">
    <location>
        <begin position="104"/>
        <end position="122"/>
    </location>
</feature>
<feature type="transmembrane region" description="Helical" evidence="8">
    <location>
        <begin position="80"/>
        <end position="98"/>
    </location>
</feature>
<dbReference type="AlphaFoldDB" id="A0A4Y8RNV1"/>
<dbReference type="Gene3D" id="2.30.30.60">
    <property type="match status" value="1"/>
</dbReference>
<evidence type="ECO:0000313" key="12">
    <source>
        <dbReference type="EMBL" id="TFF25259.1"/>
    </source>
</evidence>
<protein>
    <submittedName>
        <fullName evidence="12">Mechanosensitive ion channel</fullName>
    </submittedName>
</protein>
<evidence type="ECO:0000256" key="1">
    <source>
        <dbReference type="ARBA" id="ARBA00004651"/>
    </source>
</evidence>
<reference evidence="12 13" key="1">
    <citation type="submission" date="2019-03" db="EMBL/GenBank/DDBJ databases">
        <title>Jiella endophytica sp. nov., a novel endophytic bacterium isolated from root of Ficus microcarpa Linn. f.</title>
        <authorList>
            <person name="Tuo L."/>
        </authorList>
    </citation>
    <scope>NUCLEOTIDE SEQUENCE [LARGE SCALE GENOMIC DNA]</scope>
    <source>
        <strain evidence="12 13">CBS5Q-3</strain>
    </source>
</reference>
<dbReference type="GO" id="GO:0008381">
    <property type="term" value="F:mechanosensitive monoatomic ion channel activity"/>
    <property type="evidence" value="ECO:0007669"/>
    <property type="project" value="UniProtKB-ARBA"/>
</dbReference>
<dbReference type="SUPFAM" id="SSF82861">
    <property type="entry name" value="Mechanosensitive channel protein MscS (YggB), transmembrane region"/>
    <property type="match status" value="1"/>
</dbReference>
<dbReference type="InterPro" id="IPR011014">
    <property type="entry name" value="MscS_channel_TM-2"/>
</dbReference>
<dbReference type="InterPro" id="IPR023408">
    <property type="entry name" value="MscS_beta-dom_sf"/>
</dbReference>
<keyword evidence="13" id="KW-1185">Reference proteome</keyword>
<feature type="transmembrane region" description="Helical" evidence="8">
    <location>
        <begin position="30"/>
        <end position="50"/>
    </location>
</feature>
<dbReference type="Gene3D" id="3.30.70.100">
    <property type="match status" value="1"/>
</dbReference>
<dbReference type="InterPro" id="IPR049278">
    <property type="entry name" value="MS_channel_C"/>
</dbReference>
<dbReference type="OrthoDB" id="9799209at2"/>
<keyword evidence="5 8" id="KW-1133">Transmembrane helix</keyword>
<dbReference type="InterPro" id="IPR006685">
    <property type="entry name" value="MscS_channel_2nd"/>
</dbReference>
<organism evidence="12 13">
    <name type="scientific">Jiella endophytica</name>
    <dbReference type="NCBI Taxonomy" id="2558362"/>
    <lineage>
        <taxon>Bacteria</taxon>
        <taxon>Pseudomonadati</taxon>
        <taxon>Pseudomonadota</taxon>
        <taxon>Alphaproteobacteria</taxon>
        <taxon>Hyphomicrobiales</taxon>
        <taxon>Aurantimonadaceae</taxon>
        <taxon>Jiella</taxon>
    </lineage>
</organism>
<dbReference type="Pfam" id="PF21088">
    <property type="entry name" value="MS_channel_1st"/>
    <property type="match status" value="1"/>
</dbReference>
<sequence>MDEATLRRIGGEASDWAASALAFFYQPSSLAQVAAIAVAALLAIVLDRLTRGAIEAQARRIRAAPSLLRIIVAIRRRMKLVYFVFCLWLLTLFDSAAGGPRSSIISVVFNLALAYLVISVASRIVRNKLAARIIAACAWIVAALSILDLTAPVSKALDATAIDIGSSRISALLVIKAVVVLVLTLWLASIAGNFLDTRIKRSEELTPALRVLIGKLLKVGLVFVACVVGLAAVGVDLTALTVLSGALGVGLGFGLQKVVSNFISGIIILTDRSIKPGDTISLGETFGWIRELRARFVSVITRDGREYLIPNEDFITNQVINWSFSNDLVRIDVTFGVSYDSNPHEVIRIAKEATTSVGRVVSDKPVVCWLTGFGDSSLDFVVRFWIKDPPAGLTNVKGEVFLALWDAFKANGIGIPFPHREILMKTPVTLAEPAAETAPGGGTESVETRKARRQAAEPAVEGPAPMKSPAKTN</sequence>
<feature type="transmembrane region" description="Helical" evidence="8">
    <location>
        <begin position="247"/>
        <end position="269"/>
    </location>
</feature>
<dbReference type="Pfam" id="PF00924">
    <property type="entry name" value="MS_channel_2nd"/>
    <property type="match status" value="1"/>
</dbReference>
<evidence type="ECO:0000256" key="6">
    <source>
        <dbReference type="ARBA" id="ARBA00023136"/>
    </source>
</evidence>
<dbReference type="InterPro" id="IPR049142">
    <property type="entry name" value="MS_channel_1st"/>
</dbReference>
<evidence type="ECO:0000259" key="11">
    <source>
        <dbReference type="Pfam" id="PF21088"/>
    </source>
</evidence>
<evidence type="ECO:0000259" key="9">
    <source>
        <dbReference type="Pfam" id="PF00924"/>
    </source>
</evidence>
<comment type="similarity">
    <text evidence="2">Belongs to the MscS (TC 1.A.23) family.</text>
</comment>
<dbReference type="GO" id="GO:0005886">
    <property type="term" value="C:plasma membrane"/>
    <property type="evidence" value="ECO:0007669"/>
    <property type="project" value="UniProtKB-SubCell"/>
</dbReference>
<dbReference type="Gene3D" id="1.10.287.1260">
    <property type="match status" value="1"/>
</dbReference>
<dbReference type="PANTHER" id="PTHR30347">
    <property type="entry name" value="POTASSIUM CHANNEL RELATED"/>
    <property type="match status" value="1"/>
</dbReference>
<dbReference type="InterPro" id="IPR010920">
    <property type="entry name" value="LSM_dom_sf"/>
</dbReference>
<keyword evidence="4 8" id="KW-0812">Transmembrane</keyword>
<feature type="domain" description="Mechanosensitive ion channel MscS" evidence="9">
    <location>
        <begin position="258"/>
        <end position="323"/>
    </location>
</feature>
<gene>
    <name evidence="12" type="ORF">E3C22_07745</name>
</gene>
<comment type="subcellular location">
    <subcellularLocation>
        <location evidence="1">Cell membrane</location>
        <topology evidence="1">Multi-pass membrane protein</topology>
    </subcellularLocation>
</comment>
<dbReference type="PANTHER" id="PTHR30347:SF1">
    <property type="entry name" value="MECHANOSENSITIVE CHANNEL MSCK"/>
    <property type="match status" value="1"/>
</dbReference>
<dbReference type="SUPFAM" id="SSF82689">
    <property type="entry name" value="Mechanosensitive channel protein MscS (YggB), C-terminal domain"/>
    <property type="match status" value="1"/>
</dbReference>
<evidence type="ECO:0000256" key="5">
    <source>
        <dbReference type="ARBA" id="ARBA00022989"/>
    </source>
</evidence>
<dbReference type="RefSeq" id="WP_134761427.1">
    <property type="nucleotide sequence ID" value="NZ_SOZD01000002.1"/>
</dbReference>
<dbReference type="EMBL" id="SOZD01000002">
    <property type="protein sequence ID" value="TFF25259.1"/>
    <property type="molecule type" value="Genomic_DNA"/>
</dbReference>
<feature type="transmembrane region" description="Helical" evidence="8">
    <location>
        <begin position="169"/>
        <end position="195"/>
    </location>
</feature>
<evidence type="ECO:0000256" key="2">
    <source>
        <dbReference type="ARBA" id="ARBA00008017"/>
    </source>
</evidence>
<dbReference type="SUPFAM" id="SSF50182">
    <property type="entry name" value="Sm-like ribonucleoproteins"/>
    <property type="match status" value="1"/>
</dbReference>
<dbReference type="InterPro" id="IPR011066">
    <property type="entry name" value="MscS_channel_C_sf"/>
</dbReference>
<evidence type="ECO:0000256" key="7">
    <source>
        <dbReference type="SAM" id="MobiDB-lite"/>
    </source>
</evidence>
<comment type="caution">
    <text evidence="12">The sequence shown here is derived from an EMBL/GenBank/DDBJ whole genome shotgun (WGS) entry which is preliminary data.</text>
</comment>
<keyword evidence="3" id="KW-1003">Cell membrane</keyword>
<evidence type="ECO:0000256" key="3">
    <source>
        <dbReference type="ARBA" id="ARBA00022475"/>
    </source>
</evidence>
<feature type="transmembrane region" description="Helical" evidence="8">
    <location>
        <begin position="129"/>
        <end position="149"/>
    </location>
</feature>
<keyword evidence="6 8" id="KW-0472">Membrane</keyword>
<evidence type="ECO:0000256" key="8">
    <source>
        <dbReference type="SAM" id="Phobius"/>
    </source>
</evidence>
<evidence type="ECO:0000313" key="13">
    <source>
        <dbReference type="Proteomes" id="UP000298179"/>
    </source>
</evidence>
<accession>A0A4Y8RNV1</accession>
<dbReference type="Proteomes" id="UP000298179">
    <property type="component" value="Unassembled WGS sequence"/>
</dbReference>
<dbReference type="Pfam" id="PF21082">
    <property type="entry name" value="MS_channel_3rd"/>
    <property type="match status" value="1"/>
</dbReference>
<feature type="domain" description="Mechanosensitive ion channel MscS C-terminal" evidence="10">
    <location>
        <begin position="331"/>
        <end position="415"/>
    </location>
</feature>
<evidence type="ECO:0000256" key="4">
    <source>
        <dbReference type="ARBA" id="ARBA00022692"/>
    </source>
</evidence>
<evidence type="ECO:0000259" key="10">
    <source>
        <dbReference type="Pfam" id="PF21082"/>
    </source>
</evidence>